<organism evidence="1 3">
    <name type="scientific">Candidatus Methanofastidiosum methylothiophilum</name>
    <dbReference type="NCBI Taxonomy" id="1705564"/>
    <lineage>
        <taxon>Archaea</taxon>
        <taxon>Methanobacteriati</taxon>
        <taxon>Methanobacteriota</taxon>
        <taxon>Stenosarchaea group</taxon>
        <taxon>Candidatus Methanofastidiosia</taxon>
        <taxon>Candidatus Methanofastidiosales</taxon>
        <taxon>Candidatus Methanofastidiosaceae</taxon>
        <taxon>Candidatus Methanofastidiosum</taxon>
    </lineage>
</organism>
<evidence type="ECO:0000313" key="3">
    <source>
        <dbReference type="Proteomes" id="UP000092420"/>
    </source>
</evidence>
<name>A0A150JBY1_9EURY</name>
<dbReference type="EMBL" id="LNJE01000013">
    <property type="protein sequence ID" value="KYC57248.1"/>
    <property type="molecule type" value="Genomic_DNA"/>
</dbReference>
<evidence type="ECO:0000313" key="2">
    <source>
        <dbReference type="EMBL" id="KYC57248.1"/>
    </source>
</evidence>
<dbReference type="EMBL" id="LNJB01000010">
    <property type="protein sequence ID" value="KYC54655.1"/>
    <property type="molecule type" value="Genomic_DNA"/>
</dbReference>
<reference evidence="1 3" key="1">
    <citation type="journal article" date="2016" name="ISME J.">
        <title>Chasing the elusive Euryarchaeota class WSA2: genomes reveal a uniquely fastidious methyl-reducing methanogen.</title>
        <authorList>
            <person name="Nobu M.K."/>
            <person name="Narihiro T."/>
            <person name="Kuroda K."/>
            <person name="Mei R."/>
            <person name="Liu W.T."/>
        </authorList>
    </citation>
    <scope>NUCLEOTIDE SEQUENCE [LARGE SCALE GENOMIC DNA]</scope>
    <source>
        <strain evidence="1">ADurb1013_Bin02101</strain>
        <strain evidence="2">ADurb1213_Bin02801</strain>
    </source>
</reference>
<evidence type="ECO:0000313" key="1">
    <source>
        <dbReference type="EMBL" id="KYC54655.1"/>
    </source>
</evidence>
<accession>A0A150JBY1</accession>
<gene>
    <name evidence="1" type="ORF">AN188_00933</name>
    <name evidence="2" type="ORF">APG09_01175</name>
</gene>
<protein>
    <submittedName>
        <fullName evidence="1">Uncharacterized protein</fullName>
    </submittedName>
</protein>
<proteinExistence type="predicted"/>
<accession>A0A150JJI3</accession>
<comment type="caution">
    <text evidence="1">The sequence shown here is derived from an EMBL/GenBank/DDBJ whole genome shotgun (WGS) entry which is preliminary data.</text>
</comment>
<sequence length="104" mass="11467">MGKGSKSIPPIYFILPRMSPSWGTVVASIEMIESPARSMISPNLDQFLPLYKKYPITMKKIPNITGRSIAGCEKIMVEYIDASTSTKPNNIDSEETKVTTIGTL</sequence>
<dbReference type="Proteomes" id="UP000092420">
    <property type="component" value="Unassembled WGS sequence"/>
</dbReference>
<dbReference type="AlphaFoldDB" id="A0A150JBY1"/>